<organism evidence="1 2">
    <name type="scientific">Sistotremastrum suecicum HHB10207 ss-3</name>
    <dbReference type="NCBI Taxonomy" id="1314776"/>
    <lineage>
        <taxon>Eukaryota</taxon>
        <taxon>Fungi</taxon>
        <taxon>Dikarya</taxon>
        <taxon>Basidiomycota</taxon>
        <taxon>Agaricomycotina</taxon>
        <taxon>Agaricomycetes</taxon>
        <taxon>Sistotremastrales</taxon>
        <taxon>Sistotremastraceae</taxon>
        <taxon>Sistotremastrum</taxon>
    </lineage>
</organism>
<name>A0A165ZF69_9AGAM</name>
<protein>
    <submittedName>
        <fullName evidence="1">Uncharacterized protein</fullName>
    </submittedName>
</protein>
<accession>A0A165ZF69</accession>
<dbReference type="EMBL" id="KV428192">
    <property type="protein sequence ID" value="KZT34249.1"/>
    <property type="molecule type" value="Genomic_DNA"/>
</dbReference>
<reference evidence="1 2" key="1">
    <citation type="journal article" date="2016" name="Mol. Biol. Evol.">
        <title>Comparative Genomics of Early-Diverging Mushroom-Forming Fungi Provides Insights into the Origins of Lignocellulose Decay Capabilities.</title>
        <authorList>
            <person name="Nagy L.G."/>
            <person name="Riley R."/>
            <person name="Tritt A."/>
            <person name="Adam C."/>
            <person name="Daum C."/>
            <person name="Floudas D."/>
            <person name="Sun H."/>
            <person name="Yadav J.S."/>
            <person name="Pangilinan J."/>
            <person name="Larsson K.H."/>
            <person name="Matsuura K."/>
            <person name="Barry K."/>
            <person name="Labutti K."/>
            <person name="Kuo R."/>
            <person name="Ohm R.A."/>
            <person name="Bhattacharya S.S."/>
            <person name="Shirouzu T."/>
            <person name="Yoshinaga Y."/>
            <person name="Martin F.M."/>
            <person name="Grigoriev I.V."/>
            <person name="Hibbett D.S."/>
        </authorList>
    </citation>
    <scope>NUCLEOTIDE SEQUENCE [LARGE SCALE GENOMIC DNA]</scope>
    <source>
        <strain evidence="1 2">HHB10207 ss-3</strain>
    </source>
</reference>
<dbReference type="AlphaFoldDB" id="A0A165ZF69"/>
<evidence type="ECO:0000313" key="1">
    <source>
        <dbReference type="EMBL" id="KZT34249.1"/>
    </source>
</evidence>
<proteinExistence type="predicted"/>
<dbReference type="Proteomes" id="UP000076798">
    <property type="component" value="Unassembled WGS sequence"/>
</dbReference>
<gene>
    <name evidence="1" type="ORF">SISSUDRAFT_300708</name>
</gene>
<sequence>METKVSLFVFFYVLGFMIDIQVASSITCMYQPLPTSTTGTIVHIHPQYQSTRSPL</sequence>
<evidence type="ECO:0000313" key="2">
    <source>
        <dbReference type="Proteomes" id="UP000076798"/>
    </source>
</evidence>
<keyword evidence="2" id="KW-1185">Reference proteome</keyword>